<evidence type="ECO:0000313" key="4">
    <source>
        <dbReference type="Proteomes" id="UP000663828"/>
    </source>
</evidence>
<protein>
    <recommendedName>
        <fullName evidence="2">EF-hand domain-containing protein</fullName>
    </recommendedName>
</protein>
<dbReference type="SUPFAM" id="SSF47473">
    <property type="entry name" value="EF-hand"/>
    <property type="match status" value="4"/>
</dbReference>
<dbReference type="EMBL" id="CAJNOR010002725">
    <property type="protein sequence ID" value="CAF1332292.1"/>
    <property type="molecule type" value="Genomic_DNA"/>
</dbReference>
<evidence type="ECO:0000256" key="1">
    <source>
        <dbReference type="SAM" id="MobiDB-lite"/>
    </source>
</evidence>
<comment type="caution">
    <text evidence="3">The sequence shown here is derived from an EMBL/GenBank/DDBJ whole genome shotgun (WGS) entry which is preliminary data.</text>
</comment>
<feature type="region of interest" description="Disordered" evidence="1">
    <location>
        <begin position="779"/>
        <end position="800"/>
    </location>
</feature>
<feature type="domain" description="EF-hand" evidence="2">
    <location>
        <begin position="447"/>
        <end position="482"/>
    </location>
</feature>
<dbReference type="InterPro" id="IPR002048">
    <property type="entry name" value="EF_hand_dom"/>
</dbReference>
<dbReference type="InterPro" id="IPR052603">
    <property type="entry name" value="EFCB6"/>
</dbReference>
<dbReference type="InterPro" id="IPR011992">
    <property type="entry name" value="EF-hand-dom_pair"/>
</dbReference>
<evidence type="ECO:0000313" key="3">
    <source>
        <dbReference type="EMBL" id="CAF1332292.1"/>
    </source>
</evidence>
<dbReference type="SMART" id="SM00054">
    <property type="entry name" value="EFh"/>
    <property type="match status" value="4"/>
</dbReference>
<reference evidence="3" key="1">
    <citation type="submission" date="2021-02" db="EMBL/GenBank/DDBJ databases">
        <authorList>
            <person name="Nowell W R."/>
        </authorList>
    </citation>
    <scope>NUCLEOTIDE SEQUENCE</scope>
</reference>
<name>A0A815G0N1_ADIRI</name>
<dbReference type="PANTHER" id="PTHR20875:SF5">
    <property type="entry name" value="EF-HAND DOMAIN-CONTAINING PROTEIN"/>
    <property type="match status" value="1"/>
</dbReference>
<dbReference type="GO" id="GO:0005654">
    <property type="term" value="C:nucleoplasm"/>
    <property type="evidence" value="ECO:0007669"/>
    <property type="project" value="TreeGrafter"/>
</dbReference>
<organism evidence="3 4">
    <name type="scientific">Adineta ricciae</name>
    <name type="common">Rotifer</name>
    <dbReference type="NCBI Taxonomy" id="249248"/>
    <lineage>
        <taxon>Eukaryota</taxon>
        <taxon>Metazoa</taxon>
        <taxon>Spiralia</taxon>
        <taxon>Gnathifera</taxon>
        <taxon>Rotifera</taxon>
        <taxon>Eurotatoria</taxon>
        <taxon>Bdelloidea</taxon>
        <taxon>Adinetida</taxon>
        <taxon>Adinetidae</taxon>
        <taxon>Adineta</taxon>
    </lineage>
</organism>
<dbReference type="GO" id="GO:0005509">
    <property type="term" value="F:calcium ion binding"/>
    <property type="evidence" value="ECO:0007669"/>
    <property type="project" value="InterPro"/>
</dbReference>
<proteinExistence type="predicted"/>
<feature type="non-terminal residue" evidence="3">
    <location>
        <position position="1"/>
    </location>
</feature>
<feature type="domain" description="EF-hand" evidence="2">
    <location>
        <begin position="707"/>
        <end position="742"/>
    </location>
</feature>
<sequence>MALISSPFFFGKNPSNSSLSYYSKVTTLPKINPTSNEPISSSSLDLRTQSKLSQRSNCEQIPENVSFTVGEDRNQIRLPVFGRRPSTMSEKSTDRERIVGLDELLSILREKVRSQENDIRIKFRHSIDFDSNGKISLQAFKHILASIFGIQRQISPNQIEKLIEKLHLSNLTKISFDDFHRSLSLDRSTVKSSSQSYLSKRTAGQMFLILKDKARTKFIVFGSEDLVRFCPSLNDGQPRKIFKSQLQNGLIDMGYRMVDKEFDKLWNKFDPDGFHVINSEKFLKKLTNEHFLVESCSTSRSETQEQQSAILKASFMKSSSSNPNEHFDENQIQKWFKEKLPQCFDQLENRFNDLDPFKTGQVSSQIFLEQLKSFGLKLEETLLEYFLKRLNVSSALNDQLIKYEEVLNAFKQLVGSNKKKSKEENPLPKEDFVQSSMEKQVEYLISLNYERIQEKMKSFDKKQSGTIENNEMKTIIEDLLEFPIRPDEFDQLNKHFPKNPLGKINYLIYLKQIKERTNSLQTIPEENESSHRSEQIPQWDYMRSTNIRESLKQQHINEKQIAKESCSNETHENTNPRTISELNQILKTLIQTRIKDIEQEFDQIDYGSYRELTHDYLYRLLKRFPIKPEITKKEVELLWCQCHLKENGTLDFDEFLRQFGYSKRSAHYPNAKQNPPQKGDRDYLLTSNKLYADTILVHQTTKQFIKNNWNQFQREFTQIDPYRTGFIHSEEFDEIFQELYPNIIQQDLDFIKKHFQNTNDSRINYVEFLKQYSPNDELFHENEQRTRRPPTTINENIRRN</sequence>
<accession>A0A815G0N1</accession>
<feature type="compositionally biased region" description="Polar residues" evidence="1">
    <location>
        <begin position="789"/>
        <end position="800"/>
    </location>
</feature>
<dbReference type="PROSITE" id="PS50222">
    <property type="entry name" value="EF_HAND_2"/>
    <property type="match status" value="2"/>
</dbReference>
<dbReference type="Proteomes" id="UP000663828">
    <property type="component" value="Unassembled WGS sequence"/>
</dbReference>
<evidence type="ECO:0000259" key="2">
    <source>
        <dbReference type="PROSITE" id="PS50222"/>
    </source>
</evidence>
<gene>
    <name evidence="3" type="ORF">XAT740_LOCUS30496</name>
</gene>
<dbReference type="PANTHER" id="PTHR20875">
    <property type="entry name" value="EF-HAND CALCIUM-BINDING DOMAIN-CONTAINING PROTEIN 6-RELATED"/>
    <property type="match status" value="1"/>
</dbReference>
<keyword evidence="4" id="KW-1185">Reference proteome</keyword>
<dbReference type="Gene3D" id="1.10.238.10">
    <property type="entry name" value="EF-hand"/>
    <property type="match status" value="5"/>
</dbReference>
<dbReference type="AlphaFoldDB" id="A0A815G0N1"/>